<dbReference type="GO" id="GO:0005525">
    <property type="term" value="F:GTP binding"/>
    <property type="evidence" value="ECO:0007669"/>
    <property type="project" value="UniProtKB-KW"/>
</dbReference>
<evidence type="ECO:0000256" key="3">
    <source>
        <dbReference type="ARBA" id="ARBA00011747"/>
    </source>
</evidence>
<dbReference type="Proteomes" id="UP001162162">
    <property type="component" value="Unassembled WGS sequence"/>
</dbReference>
<evidence type="ECO:0000256" key="4">
    <source>
        <dbReference type="ARBA" id="ARBA00022490"/>
    </source>
</evidence>
<keyword evidence="4" id="KW-0963">Cytoplasm</keyword>
<dbReference type="FunFam" id="1.10.287.600:FF:000013">
    <property type="entry name" value="Tubulin beta chain"/>
    <property type="match status" value="1"/>
</dbReference>
<dbReference type="PANTHER" id="PTHR36527">
    <property type="entry name" value="OS01G0282866 PROTEIN"/>
    <property type="match status" value="1"/>
</dbReference>
<evidence type="ECO:0000256" key="7">
    <source>
        <dbReference type="ARBA" id="ARBA00023134"/>
    </source>
</evidence>
<dbReference type="EMBL" id="JAPWTK010000671">
    <property type="protein sequence ID" value="KAJ8937212.1"/>
    <property type="molecule type" value="Genomic_DNA"/>
</dbReference>
<comment type="subunit">
    <text evidence="3">Dimer of alpha and beta chains. A typical microtubule is a hollow water-filled tube with an outer diameter of 25 nm and an inner diameter of 15 nM. Alpha-beta heterodimers associate head-to-tail to form protofilaments running lengthwise along the microtubule wall with the beta-tubulin subunit facing the microtubule plus end conferring a structural polarity. Microtubules usually have 13 protofilaments but different protofilament numbers can be found in some organisms and specialized cells.</text>
</comment>
<name>A0AAV8XET2_9CUCU</name>
<dbReference type="Gene3D" id="1.10.287.600">
    <property type="entry name" value="Helix hairpin bin"/>
    <property type="match status" value="1"/>
</dbReference>
<organism evidence="10 11">
    <name type="scientific">Aromia moschata</name>
    <dbReference type="NCBI Taxonomy" id="1265417"/>
    <lineage>
        <taxon>Eukaryota</taxon>
        <taxon>Metazoa</taxon>
        <taxon>Ecdysozoa</taxon>
        <taxon>Arthropoda</taxon>
        <taxon>Hexapoda</taxon>
        <taxon>Insecta</taxon>
        <taxon>Pterygota</taxon>
        <taxon>Neoptera</taxon>
        <taxon>Endopterygota</taxon>
        <taxon>Coleoptera</taxon>
        <taxon>Polyphaga</taxon>
        <taxon>Cucujiformia</taxon>
        <taxon>Chrysomeloidea</taxon>
        <taxon>Cerambycidae</taxon>
        <taxon>Cerambycinae</taxon>
        <taxon>Callichromatini</taxon>
        <taxon>Aromia</taxon>
    </lineage>
</organism>
<evidence type="ECO:0000256" key="8">
    <source>
        <dbReference type="ARBA" id="ARBA00023212"/>
    </source>
</evidence>
<keyword evidence="7" id="KW-0342">GTP-binding</keyword>
<comment type="caution">
    <text evidence="10">The sequence shown here is derived from an EMBL/GenBank/DDBJ whole genome shotgun (WGS) entry which is preliminary data.</text>
</comment>
<comment type="subcellular location">
    <subcellularLocation>
        <location evidence="1">Cytoplasm</location>
        <location evidence="1">Cytoskeleton</location>
    </subcellularLocation>
</comment>
<reference evidence="10" key="1">
    <citation type="journal article" date="2023" name="Insect Mol. Biol.">
        <title>Genome sequencing provides insights into the evolution of gene families encoding plant cell wall-degrading enzymes in longhorned beetles.</title>
        <authorList>
            <person name="Shin N.R."/>
            <person name="Okamura Y."/>
            <person name="Kirsch R."/>
            <person name="Pauchet Y."/>
        </authorList>
    </citation>
    <scope>NUCLEOTIDE SEQUENCE</scope>
    <source>
        <strain evidence="10">AMC_N1</strain>
    </source>
</reference>
<dbReference type="GO" id="GO:0005874">
    <property type="term" value="C:microtubule"/>
    <property type="evidence" value="ECO:0007669"/>
    <property type="project" value="UniProtKB-KW"/>
</dbReference>
<keyword evidence="8" id="KW-0206">Cytoskeleton</keyword>
<comment type="function">
    <text evidence="9">Tubulin is the major constituent of microtubules, a cylinder consisting of laterally associated linear protofilaments composed of alpha- and beta-tubulin heterodimers. Microtubules grow by the addition of GTP-tubulin dimers to the microtubule end, where a stabilizing cap forms. Below the cap, tubulin dimers are in GDP-bound state, owing to GTPase activity of alpha-tubulin.</text>
</comment>
<keyword evidence="11" id="KW-1185">Reference proteome</keyword>
<evidence type="ECO:0000256" key="9">
    <source>
        <dbReference type="ARBA" id="ARBA00034296"/>
    </source>
</evidence>
<evidence type="ECO:0000256" key="2">
    <source>
        <dbReference type="ARBA" id="ARBA00009636"/>
    </source>
</evidence>
<evidence type="ECO:0000256" key="1">
    <source>
        <dbReference type="ARBA" id="ARBA00004245"/>
    </source>
</evidence>
<dbReference type="AlphaFoldDB" id="A0AAV8XET2"/>
<evidence type="ECO:0008006" key="12">
    <source>
        <dbReference type="Google" id="ProtNLM"/>
    </source>
</evidence>
<dbReference type="SUPFAM" id="SSF55307">
    <property type="entry name" value="Tubulin C-terminal domain-like"/>
    <property type="match status" value="1"/>
</dbReference>
<evidence type="ECO:0000256" key="6">
    <source>
        <dbReference type="ARBA" id="ARBA00022741"/>
    </source>
</evidence>
<accession>A0AAV8XET2</accession>
<gene>
    <name evidence="10" type="ORF">NQ318_006633</name>
</gene>
<proteinExistence type="inferred from homology"/>
<protein>
    <recommendedName>
        <fullName evidence="12">Beta-tubulin</fullName>
    </recommendedName>
</protein>
<evidence type="ECO:0000256" key="5">
    <source>
        <dbReference type="ARBA" id="ARBA00022701"/>
    </source>
</evidence>
<evidence type="ECO:0000313" key="11">
    <source>
        <dbReference type="Proteomes" id="UP001162162"/>
    </source>
</evidence>
<dbReference type="InterPro" id="IPR023123">
    <property type="entry name" value="Tubulin_C"/>
</dbReference>
<comment type="similarity">
    <text evidence="2">Belongs to the tubulin family.</text>
</comment>
<keyword evidence="6" id="KW-0547">Nucleotide-binding</keyword>
<keyword evidence="5" id="KW-0493">Microtubule</keyword>
<dbReference type="InterPro" id="IPR008280">
    <property type="entry name" value="Tub_FtsZ_C"/>
</dbReference>
<sequence>MLASSLLSGSSTFGALASSWASSPTFGANFDVKPQRKDTILINLNVTGEIFTAMFRRKAFLHWYTGEGMEEMEFNEAEGNMNDLVSEYQQYEQAKYEEDNFNGYPDDEDYEN</sequence>
<dbReference type="PANTHER" id="PTHR36527:SF3">
    <property type="entry name" value="OS01G0282866 PROTEIN"/>
    <property type="match status" value="1"/>
</dbReference>
<evidence type="ECO:0000313" key="10">
    <source>
        <dbReference type="EMBL" id="KAJ8937212.1"/>
    </source>
</evidence>